<proteinExistence type="predicted"/>
<accession>A0A7C9LQY7</accession>
<evidence type="ECO:0000313" key="1">
    <source>
        <dbReference type="EMBL" id="MVN85180.1"/>
    </source>
</evidence>
<dbReference type="RefSeq" id="WP_157457210.1">
    <property type="nucleotide sequence ID" value="NZ_WQLB01000001.1"/>
</dbReference>
<dbReference type="EMBL" id="WQLB01000001">
    <property type="protein sequence ID" value="MVN85180.1"/>
    <property type="molecule type" value="Genomic_DNA"/>
</dbReference>
<organism evidence="1 2">
    <name type="scientific">Deinococcus arboris</name>
    <dbReference type="NCBI Taxonomy" id="2682977"/>
    <lineage>
        <taxon>Bacteria</taxon>
        <taxon>Thermotogati</taxon>
        <taxon>Deinococcota</taxon>
        <taxon>Deinococci</taxon>
        <taxon>Deinococcales</taxon>
        <taxon>Deinococcaceae</taxon>
        <taxon>Deinococcus</taxon>
    </lineage>
</organism>
<name>A0A7C9LQY7_9DEIO</name>
<sequence length="67" mass="7610">MAKYLAELDFRMRCQNGETPSAAWDAVTERLAELLDTTGYNLTFFTPELNVLREQMMTSPRSCLCAS</sequence>
<reference evidence="1 2" key="1">
    <citation type="submission" date="2019-12" db="EMBL/GenBank/DDBJ databases">
        <title>Deinococcus sp. HMF7620 Genome sequencing and assembly.</title>
        <authorList>
            <person name="Kang H."/>
            <person name="Kim H."/>
            <person name="Joh K."/>
        </authorList>
    </citation>
    <scope>NUCLEOTIDE SEQUENCE [LARGE SCALE GENOMIC DNA]</scope>
    <source>
        <strain evidence="1 2">HMF7620</strain>
    </source>
</reference>
<protein>
    <submittedName>
        <fullName evidence="1">Uncharacterized protein</fullName>
    </submittedName>
</protein>
<gene>
    <name evidence="1" type="ORF">GO986_00145</name>
</gene>
<dbReference type="Proteomes" id="UP000483286">
    <property type="component" value="Unassembled WGS sequence"/>
</dbReference>
<comment type="caution">
    <text evidence="1">The sequence shown here is derived from an EMBL/GenBank/DDBJ whole genome shotgun (WGS) entry which is preliminary data.</text>
</comment>
<dbReference type="AlphaFoldDB" id="A0A7C9LQY7"/>
<keyword evidence="2" id="KW-1185">Reference proteome</keyword>
<evidence type="ECO:0000313" key="2">
    <source>
        <dbReference type="Proteomes" id="UP000483286"/>
    </source>
</evidence>